<dbReference type="Proteomes" id="UP001413721">
    <property type="component" value="Unassembled WGS sequence"/>
</dbReference>
<comment type="caution">
    <text evidence="1">The sequence shown here is derived from an EMBL/GenBank/DDBJ whole genome shotgun (WGS) entry which is preliminary data.</text>
</comment>
<name>A0ABU9YP03_9PROT</name>
<gene>
    <name evidence="1" type="ORF">WG926_19590</name>
</gene>
<reference evidence="1 2" key="1">
    <citation type="submission" date="2024-03" db="EMBL/GenBank/DDBJ databases">
        <title>High-quality draft genome sequencing of Tistrella sp. BH-R2-4.</title>
        <authorList>
            <person name="Dong C."/>
        </authorList>
    </citation>
    <scope>NUCLEOTIDE SEQUENCE [LARGE SCALE GENOMIC DNA]</scope>
    <source>
        <strain evidence="1 2">BH-R2-4</strain>
    </source>
</reference>
<dbReference type="RefSeq" id="WP_345931976.1">
    <property type="nucleotide sequence ID" value="NZ_JBBKTV010000002.1"/>
</dbReference>
<protein>
    <submittedName>
        <fullName evidence="1">PqqD family protein</fullName>
    </submittedName>
</protein>
<dbReference type="Pfam" id="PF05402">
    <property type="entry name" value="PqqD"/>
    <property type="match status" value="1"/>
</dbReference>
<evidence type="ECO:0000313" key="2">
    <source>
        <dbReference type="Proteomes" id="UP001413721"/>
    </source>
</evidence>
<dbReference type="EMBL" id="JBBKTW010000007">
    <property type="protein sequence ID" value="MEN2990526.1"/>
    <property type="molecule type" value="Genomic_DNA"/>
</dbReference>
<organism evidence="1 2">
    <name type="scientific">Tistrella arctica</name>
    <dbReference type="NCBI Taxonomy" id="3133430"/>
    <lineage>
        <taxon>Bacteria</taxon>
        <taxon>Pseudomonadati</taxon>
        <taxon>Pseudomonadota</taxon>
        <taxon>Alphaproteobacteria</taxon>
        <taxon>Geminicoccales</taxon>
        <taxon>Geminicoccaceae</taxon>
        <taxon>Tistrella</taxon>
    </lineage>
</organism>
<dbReference type="InterPro" id="IPR041881">
    <property type="entry name" value="PqqD_sf"/>
</dbReference>
<proteinExistence type="predicted"/>
<keyword evidence="2" id="KW-1185">Reference proteome</keyword>
<accession>A0ABU9YP03</accession>
<evidence type="ECO:0000313" key="1">
    <source>
        <dbReference type="EMBL" id="MEN2990526.1"/>
    </source>
</evidence>
<dbReference type="InterPro" id="IPR008792">
    <property type="entry name" value="PQQD"/>
</dbReference>
<sequence length="97" mass="10637">MASGSTVAANTVVTRIDHCLAIEVDHEYVMMDVESGVYFGLDRIGTDIWNLLENPRRVADLCAELERRYAAPLDVITADVCALLDRLIDEGLASVQA</sequence>
<dbReference type="Gene3D" id="1.10.10.1150">
    <property type="entry name" value="Coenzyme PQQ synthesis protein D (PqqD)"/>
    <property type="match status" value="1"/>
</dbReference>